<reference evidence="2" key="1">
    <citation type="submission" date="2017-03" db="EMBL/GenBank/DDBJ databases">
        <title>Phytopthora megakarya and P. palmivora, two closely related causual agents of cacao black pod achieved similar genome size and gene model numbers by different mechanisms.</title>
        <authorList>
            <person name="Ali S."/>
            <person name="Shao J."/>
            <person name="Larry D.J."/>
            <person name="Kronmiller B."/>
            <person name="Shen D."/>
            <person name="Strem M.D."/>
            <person name="Melnick R.L."/>
            <person name="Guiltinan M.J."/>
            <person name="Tyler B.M."/>
            <person name="Meinhardt L.W."/>
            <person name="Bailey B.A."/>
        </authorList>
    </citation>
    <scope>NUCLEOTIDE SEQUENCE [LARGE SCALE GENOMIC DNA]</scope>
    <source>
        <strain evidence="2">zdho120</strain>
    </source>
</reference>
<comment type="caution">
    <text evidence="1">The sequence shown here is derived from an EMBL/GenBank/DDBJ whole genome shotgun (WGS) entry which is preliminary data.</text>
</comment>
<evidence type="ECO:0000313" key="2">
    <source>
        <dbReference type="Proteomes" id="UP000198211"/>
    </source>
</evidence>
<keyword evidence="2" id="KW-1185">Reference proteome</keyword>
<gene>
    <name evidence="1" type="ORF">PHMEG_00040520</name>
</gene>
<dbReference type="Proteomes" id="UP000198211">
    <property type="component" value="Unassembled WGS sequence"/>
</dbReference>
<accession>A0A225UG10</accession>
<dbReference type="EMBL" id="NBNE01021189">
    <property type="protein sequence ID" value="OWY91059.1"/>
    <property type="molecule type" value="Genomic_DNA"/>
</dbReference>
<dbReference type="OrthoDB" id="89444at2759"/>
<dbReference type="AlphaFoldDB" id="A0A225UG10"/>
<protein>
    <submittedName>
        <fullName evidence="1">Uncharacterized protein</fullName>
    </submittedName>
</protein>
<evidence type="ECO:0000313" key="1">
    <source>
        <dbReference type="EMBL" id="OWY91059.1"/>
    </source>
</evidence>
<proteinExistence type="predicted"/>
<sequence>MYHSKRGVCMTYGELRLLVRDIALSKRLHPARSVARRRDRLTRKKSQILDVKRLEMSTKDYIRSYHSILPLAMEGLSPEQIWNCDETGFCPQGRNLLV</sequence>
<organism evidence="1 2">
    <name type="scientific">Phytophthora megakarya</name>
    <dbReference type="NCBI Taxonomy" id="4795"/>
    <lineage>
        <taxon>Eukaryota</taxon>
        <taxon>Sar</taxon>
        <taxon>Stramenopiles</taxon>
        <taxon>Oomycota</taxon>
        <taxon>Peronosporomycetes</taxon>
        <taxon>Peronosporales</taxon>
        <taxon>Peronosporaceae</taxon>
        <taxon>Phytophthora</taxon>
    </lineage>
</organism>
<name>A0A225UG10_9STRA</name>